<comment type="similarity">
    <text evidence="1 12">Belongs to the RuvC family.</text>
</comment>
<sequence>MQTRCLHSFKNKKMLVLGIDPGTAICGYGFVELIGSRLRPHAYGAITTPSKMAVEKRLLKIHTELEMLIRKYAPDAMGVEQLFFNRNVTTAIPVGQARGVVLLTAAQNNIMVVERTPLQVKQSVTGYGKATKEQVIYMVTKLLNLSSPPHPDDTADALAIAISAAHCVDSIAWRNRM</sequence>
<feature type="active site" evidence="12">
    <location>
        <position position="80"/>
    </location>
</feature>
<keyword evidence="7 12" id="KW-0378">Hydrolase</keyword>
<evidence type="ECO:0000256" key="6">
    <source>
        <dbReference type="ARBA" id="ARBA00022763"/>
    </source>
</evidence>
<proteinExistence type="inferred from homology"/>
<dbReference type="NCBIfam" id="TIGR00228">
    <property type="entry name" value="ruvC"/>
    <property type="match status" value="1"/>
</dbReference>
<reference evidence="14 15" key="1">
    <citation type="journal article" date="2019" name="Int. J. Syst. Evol. Microbiol.">
        <title>The Global Catalogue of Microorganisms (GCM) 10K type strain sequencing project: providing services to taxonomists for standard genome sequencing and annotation.</title>
        <authorList>
            <consortium name="The Broad Institute Genomics Platform"/>
            <consortium name="The Broad Institute Genome Sequencing Center for Infectious Disease"/>
            <person name="Wu L."/>
            <person name="Ma J."/>
        </authorList>
    </citation>
    <scope>NUCLEOTIDE SEQUENCE [LARGE SCALE GENOMIC DNA]</scope>
    <source>
        <strain evidence="14 15">JCM 8542</strain>
    </source>
</reference>
<dbReference type="CDD" id="cd16962">
    <property type="entry name" value="RuvC"/>
    <property type="match status" value="1"/>
</dbReference>
<keyword evidence="4 12" id="KW-0479">Metal-binding</keyword>
<dbReference type="EC" id="3.1.21.10" evidence="12 13"/>
<dbReference type="InterPro" id="IPR002176">
    <property type="entry name" value="X-over_junc_endoDNase_RuvC"/>
</dbReference>
<comment type="function">
    <text evidence="12">The RuvA-RuvB-RuvC complex processes Holliday junction (HJ) DNA during genetic recombination and DNA repair. Endonuclease that resolves HJ intermediates. Cleaves cruciform DNA by making single-stranded nicks across the HJ at symmetrical positions within the homologous arms, yielding a 5'-phosphate and a 3'-hydroxyl group; requires a central core of homology in the junction. The consensus cleavage sequence is 5'-(A/T)TT(C/G)-3'. Cleavage occurs on the 3'-side of the TT dinucleotide at the point of strand exchange. HJ branch migration catalyzed by RuvA-RuvB allows RuvC to scan DNA until it finds its consensus sequence, where it cleaves and resolves the cruciform DNA.</text>
</comment>
<comment type="subunit">
    <text evidence="12">Homodimer which binds Holliday junction (HJ) DNA. The HJ becomes 2-fold symmetrical on binding to RuvC with unstacked arms; it has a different conformation from HJ DNA in complex with RuvA. In the full resolvosome a probable DNA-RuvA(4)-RuvB(12)-RuvC(2) complex forms which resolves the HJ.</text>
</comment>
<dbReference type="SUPFAM" id="SSF53098">
    <property type="entry name" value="Ribonuclease H-like"/>
    <property type="match status" value="1"/>
</dbReference>
<evidence type="ECO:0000256" key="12">
    <source>
        <dbReference type="HAMAP-Rule" id="MF_00034"/>
    </source>
</evidence>
<evidence type="ECO:0000256" key="4">
    <source>
        <dbReference type="ARBA" id="ARBA00022723"/>
    </source>
</evidence>
<dbReference type="InterPro" id="IPR012337">
    <property type="entry name" value="RNaseH-like_sf"/>
</dbReference>
<evidence type="ECO:0000313" key="15">
    <source>
        <dbReference type="Proteomes" id="UP001500399"/>
    </source>
</evidence>
<keyword evidence="15" id="KW-1185">Reference proteome</keyword>
<evidence type="ECO:0000256" key="3">
    <source>
        <dbReference type="ARBA" id="ARBA00022722"/>
    </source>
</evidence>
<evidence type="ECO:0000256" key="5">
    <source>
        <dbReference type="ARBA" id="ARBA00022759"/>
    </source>
</evidence>
<dbReference type="PANTHER" id="PTHR30194">
    <property type="entry name" value="CROSSOVER JUNCTION ENDODEOXYRIBONUCLEASE RUVC"/>
    <property type="match status" value="1"/>
</dbReference>
<organism evidence="14 15">
    <name type="scientific">Selenomonas dianae</name>
    <dbReference type="NCBI Taxonomy" id="135079"/>
    <lineage>
        <taxon>Bacteria</taxon>
        <taxon>Bacillati</taxon>
        <taxon>Bacillota</taxon>
        <taxon>Negativicutes</taxon>
        <taxon>Selenomonadales</taxon>
        <taxon>Selenomonadaceae</taxon>
        <taxon>Selenomonas</taxon>
    </lineage>
</organism>
<dbReference type="PRINTS" id="PR00696">
    <property type="entry name" value="RSOLVASERUVC"/>
</dbReference>
<keyword evidence="6 12" id="KW-0227">DNA damage</keyword>
<dbReference type="Gene3D" id="3.30.420.10">
    <property type="entry name" value="Ribonuclease H-like superfamily/Ribonuclease H"/>
    <property type="match status" value="1"/>
</dbReference>
<evidence type="ECO:0000256" key="13">
    <source>
        <dbReference type="NCBIfam" id="TIGR00228"/>
    </source>
</evidence>
<evidence type="ECO:0000313" key="14">
    <source>
        <dbReference type="EMBL" id="GAA0206978.1"/>
    </source>
</evidence>
<gene>
    <name evidence="12 14" type="primary">ruvC</name>
    <name evidence="14" type="ORF">GCM10008919_07780</name>
</gene>
<keyword evidence="2 12" id="KW-0963">Cytoplasm</keyword>
<evidence type="ECO:0000256" key="2">
    <source>
        <dbReference type="ARBA" id="ARBA00022490"/>
    </source>
</evidence>
<comment type="cofactor">
    <cofactor evidence="12">
        <name>Mg(2+)</name>
        <dbReference type="ChEBI" id="CHEBI:18420"/>
    </cofactor>
    <text evidence="12">Binds 2 Mg(2+) ion per subunit.</text>
</comment>
<accession>A0ABN0SYW1</accession>
<dbReference type="EMBL" id="BAAACR010000004">
    <property type="protein sequence ID" value="GAA0206978.1"/>
    <property type="molecule type" value="Genomic_DNA"/>
</dbReference>
<keyword evidence="3 12" id="KW-0540">Nuclease</keyword>
<evidence type="ECO:0000256" key="10">
    <source>
        <dbReference type="ARBA" id="ARBA00023172"/>
    </source>
</evidence>
<evidence type="ECO:0000256" key="1">
    <source>
        <dbReference type="ARBA" id="ARBA00009518"/>
    </source>
</evidence>
<feature type="binding site" evidence="12">
    <location>
        <position position="20"/>
    </location>
    <ligand>
        <name>Mg(2+)</name>
        <dbReference type="ChEBI" id="CHEBI:18420"/>
        <label>1</label>
    </ligand>
</feature>
<feature type="active site" evidence="12">
    <location>
        <position position="20"/>
    </location>
</feature>
<dbReference type="HAMAP" id="MF_00034">
    <property type="entry name" value="RuvC"/>
    <property type="match status" value="1"/>
</dbReference>
<keyword evidence="5 12" id="KW-0255">Endonuclease</keyword>
<comment type="catalytic activity">
    <reaction evidence="12">
        <text>Endonucleolytic cleavage at a junction such as a reciprocal single-stranded crossover between two homologous DNA duplexes (Holliday junction).</text>
        <dbReference type="EC" id="3.1.21.10"/>
    </reaction>
</comment>
<feature type="binding site" evidence="12">
    <location>
        <position position="80"/>
    </location>
    <ligand>
        <name>Mg(2+)</name>
        <dbReference type="ChEBI" id="CHEBI:18420"/>
        <label>2</label>
    </ligand>
</feature>
<feature type="active site" evidence="12">
    <location>
        <position position="153"/>
    </location>
</feature>
<evidence type="ECO:0000256" key="11">
    <source>
        <dbReference type="ARBA" id="ARBA00023204"/>
    </source>
</evidence>
<keyword evidence="11 12" id="KW-0234">DNA repair</keyword>
<keyword evidence="10 12" id="KW-0233">DNA recombination</keyword>
<evidence type="ECO:0000256" key="9">
    <source>
        <dbReference type="ARBA" id="ARBA00023125"/>
    </source>
</evidence>
<dbReference type="NCBIfam" id="NF000711">
    <property type="entry name" value="PRK00039.2-1"/>
    <property type="match status" value="1"/>
</dbReference>
<evidence type="ECO:0000256" key="7">
    <source>
        <dbReference type="ARBA" id="ARBA00022801"/>
    </source>
</evidence>
<feature type="binding site" evidence="12">
    <location>
        <position position="153"/>
    </location>
    <ligand>
        <name>Mg(2+)</name>
        <dbReference type="ChEBI" id="CHEBI:18420"/>
        <label>1</label>
    </ligand>
</feature>
<name>A0ABN0SYW1_9FIRM</name>
<comment type="caution">
    <text evidence="14">The sequence shown here is derived from an EMBL/GenBank/DDBJ whole genome shotgun (WGS) entry which is preliminary data.</text>
</comment>
<keyword evidence="9 12" id="KW-0238">DNA-binding</keyword>
<dbReference type="InterPro" id="IPR036397">
    <property type="entry name" value="RNaseH_sf"/>
</dbReference>
<dbReference type="Proteomes" id="UP001500399">
    <property type="component" value="Unassembled WGS sequence"/>
</dbReference>
<comment type="subcellular location">
    <subcellularLocation>
        <location evidence="12">Cytoplasm</location>
    </subcellularLocation>
</comment>
<evidence type="ECO:0000256" key="8">
    <source>
        <dbReference type="ARBA" id="ARBA00022842"/>
    </source>
</evidence>
<dbReference type="InterPro" id="IPR020563">
    <property type="entry name" value="X-over_junc_endoDNase_Mg_BS"/>
</dbReference>
<keyword evidence="8 12" id="KW-0460">Magnesium</keyword>
<dbReference type="PANTHER" id="PTHR30194:SF3">
    <property type="entry name" value="CROSSOVER JUNCTION ENDODEOXYRIBONUCLEASE RUVC"/>
    <property type="match status" value="1"/>
</dbReference>
<protein>
    <recommendedName>
        <fullName evidence="12 13">Crossover junction endodeoxyribonuclease RuvC</fullName>
        <ecNumber evidence="12 13">3.1.21.10</ecNumber>
    </recommendedName>
    <alternativeName>
        <fullName evidence="12">Holliday junction nuclease RuvC</fullName>
    </alternativeName>
    <alternativeName>
        <fullName evidence="12">Holliday junction resolvase RuvC</fullName>
    </alternativeName>
</protein>
<dbReference type="Pfam" id="PF02075">
    <property type="entry name" value="RuvC"/>
    <property type="match status" value="1"/>
</dbReference>
<dbReference type="PROSITE" id="PS01321">
    <property type="entry name" value="RUVC"/>
    <property type="match status" value="1"/>
</dbReference>